<dbReference type="PIRSF" id="PIRSF001467">
    <property type="entry name" value="Peptidylpro_ismrse"/>
    <property type="match status" value="1"/>
</dbReference>
<comment type="catalytic activity">
    <reaction evidence="3">
        <text>[protein]-peptidylproline (omega=180) = [protein]-peptidylproline (omega=0)</text>
        <dbReference type="Rhea" id="RHEA:16237"/>
        <dbReference type="Rhea" id="RHEA-COMP:10747"/>
        <dbReference type="Rhea" id="RHEA-COMP:10748"/>
        <dbReference type="ChEBI" id="CHEBI:83833"/>
        <dbReference type="ChEBI" id="CHEBI:83834"/>
        <dbReference type="EC" id="5.2.1.8"/>
    </reaction>
</comment>
<keyword evidence="6" id="KW-1185">Reference proteome</keyword>
<dbReference type="GO" id="GO:0005737">
    <property type="term" value="C:cytoplasm"/>
    <property type="evidence" value="ECO:0007669"/>
    <property type="project" value="TreeGrafter"/>
</dbReference>
<comment type="similarity">
    <text evidence="3">Belongs to the cyclophilin-type PPIase family.</text>
</comment>
<comment type="function">
    <text evidence="3">PPIases accelerate the folding of proteins. It catalyzes the cis-trans isomerization of proline imidic peptide bonds in oligopeptides.</text>
</comment>
<dbReference type="InterPro" id="IPR024936">
    <property type="entry name" value="Cyclophilin-type_PPIase"/>
</dbReference>
<feature type="domain" description="PPIase cyclophilin-type" evidence="4">
    <location>
        <begin position="22"/>
        <end position="157"/>
    </location>
</feature>
<evidence type="ECO:0000313" key="6">
    <source>
        <dbReference type="Proteomes" id="UP000792457"/>
    </source>
</evidence>
<dbReference type="Proteomes" id="UP000792457">
    <property type="component" value="Unassembled WGS sequence"/>
</dbReference>
<dbReference type="InterPro" id="IPR029000">
    <property type="entry name" value="Cyclophilin-like_dom_sf"/>
</dbReference>
<dbReference type="OrthoDB" id="407558at2759"/>
<keyword evidence="2 3" id="KW-0413">Isomerase</keyword>
<proteinExistence type="inferred from homology"/>
<name>A0A8K0K1R7_LADFU</name>
<dbReference type="Gene3D" id="2.40.100.10">
    <property type="entry name" value="Cyclophilin-like"/>
    <property type="match status" value="2"/>
</dbReference>
<dbReference type="GO" id="GO:0006457">
    <property type="term" value="P:protein folding"/>
    <property type="evidence" value="ECO:0007669"/>
    <property type="project" value="TreeGrafter"/>
</dbReference>
<dbReference type="PRINTS" id="PR00153">
    <property type="entry name" value="CSAPPISMRASE"/>
</dbReference>
<dbReference type="EC" id="5.2.1.8" evidence="3"/>
<dbReference type="AlphaFoldDB" id="A0A8K0K1R7"/>
<dbReference type="InterPro" id="IPR002130">
    <property type="entry name" value="Cyclophilin-type_PPIase_dom"/>
</dbReference>
<reference evidence="5" key="2">
    <citation type="submission" date="2017-10" db="EMBL/GenBank/DDBJ databases">
        <title>Ladona fulva Genome sequencing and assembly.</title>
        <authorList>
            <person name="Murali S."/>
            <person name="Richards S."/>
            <person name="Bandaranaike D."/>
            <person name="Bellair M."/>
            <person name="Blankenburg K."/>
            <person name="Chao H."/>
            <person name="Dinh H."/>
            <person name="Doddapaneni H."/>
            <person name="Dugan-Rocha S."/>
            <person name="Elkadiri S."/>
            <person name="Gnanaolivu R."/>
            <person name="Hernandez B."/>
            <person name="Skinner E."/>
            <person name="Javaid M."/>
            <person name="Lee S."/>
            <person name="Li M."/>
            <person name="Ming W."/>
            <person name="Munidasa M."/>
            <person name="Muniz J."/>
            <person name="Nguyen L."/>
            <person name="Hughes D."/>
            <person name="Osuji N."/>
            <person name="Pu L.-L."/>
            <person name="Puazo M."/>
            <person name="Qu C."/>
            <person name="Quiroz J."/>
            <person name="Raj R."/>
            <person name="Weissenberger G."/>
            <person name="Xin Y."/>
            <person name="Zou X."/>
            <person name="Han Y."/>
            <person name="Worley K."/>
            <person name="Muzny D."/>
            <person name="Gibbs R."/>
        </authorList>
    </citation>
    <scope>NUCLEOTIDE SEQUENCE</scope>
    <source>
        <strain evidence="5">Sampled in the wild</strain>
    </source>
</reference>
<comment type="caution">
    <text evidence="5">The sequence shown here is derived from an EMBL/GenBank/DDBJ whole genome shotgun (WGS) entry which is preliminary data.</text>
</comment>
<dbReference type="Pfam" id="PF00160">
    <property type="entry name" value="Pro_isomerase"/>
    <property type="match status" value="2"/>
</dbReference>
<gene>
    <name evidence="5" type="ORF">J437_LFUL005522</name>
</gene>
<dbReference type="SUPFAM" id="SSF50891">
    <property type="entry name" value="Cyclophilin-like"/>
    <property type="match status" value="1"/>
</dbReference>
<evidence type="ECO:0000256" key="3">
    <source>
        <dbReference type="RuleBase" id="RU363019"/>
    </source>
</evidence>
<dbReference type="PANTHER" id="PTHR11071">
    <property type="entry name" value="PEPTIDYL-PROLYL CIS-TRANS ISOMERASE"/>
    <property type="match status" value="1"/>
</dbReference>
<sequence length="157" mass="16953">MANFMINILTMNDVIDGNPLVYLDISIGDENVGRVVVELFKHAVPKTAENFRALCTGEKGIGKMGKPLHYKGTIFHKGESIYGLTFEDENFKLKHNSGGVVSMANAGPNSNSSQFFITIGPCPHLNGNNVVFGAVRKGMGIINEIVNGPTENDSPVM</sequence>
<evidence type="ECO:0000256" key="1">
    <source>
        <dbReference type="ARBA" id="ARBA00023110"/>
    </source>
</evidence>
<dbReference type="EMBL" id="KZ308293">
    <property type="protein sequence ID" value="KAG8226705.1"/>
    <property type="molecule type" value="Genomic_DNA"/>
</dbReference>
<dbReference type="GO" id="GO:0016018">
    <property type="term" value="F:cyclosporin A binding"/>
    <property type="evidence" value="ECO:0007669"/>
    <property type="project" value="TreeGrafter"/>
</dbReference>
<keyword evidence="1 3" id="KW-0697">Rotamase</keyword>
<organism evidence="5 6">
    <name type="scientific">Ladona fulva</name>
    <name type="common">Scarce chaser dragonfly</name>
    <name type="synonym">Libellula fulva</name>
    <dbReference type="NCBI Taxonomy" id="123851"/>
    <lineage>
        <taxon>Eukaryota</taxon>
        <taxon>Metazoa</taxon>
        <taxon>Ecdysozoa</taxon>
        <taxon>Arthropoda</taxon>
        <taxon>Hexapoda</taxon>
        <taxon>Insecta</taxon>
        <taxon>Pterygota</taxon>
        <taxon>Palaeoptera</taxon>
        <taxon>Odonata</taxon>
        <taxon>Epiprocta</taxon>
        <taxon>Anisoptera</taxon>
        <taxon>Libelluloidea</taxon>
        <taxon>Libellulidae</taxon>
        <taxon>Ladona</taxon>
    </lineage>
</organism>
<dbReference type="GO" id="GO:0003755">
    <property type="term" value="F:peptidyl-prolyl cis-trans isomerase activity"/>
    <property type="evidence" value="ECO:0007669"/>
    <property type="project" value="UniProtKB-UniRule"/>
</dbReference>
<dbReference type="PROSITE" id="PS50072">
    <property type="entry name" value="CSA_PPIASE_2"/>
    <property type="match status" value="1"/>
</dbReference>
<dbReference type="PANTHER" id="PTHR11071:SF561">
    <property type="entry name" value="PEPTIDYL-PROLYL CIS-TRANS ISOMERASE D-RELATED"/>
    <property type="match status" value="1"/>
</dbReference>
<evidence type="ECO:0000259" key="4">
    <source>
        <dbReference type="PROSITE" id="PS50072"/>
    </source>
</evidence>
<reference evidence="5" key="1">
    <citation type="submission" date="2013-04" db="EMBL/GenBank/DDBJ databases">
        <authorList>
            <person name="Qu J."/>
            <person name="Murali S.C."/>
            <person name="Bandaranaike D."/>
            <person name="Bellair M."/>
            <person name="Blankenburg K."/>
            <person name="Chao H."/>
            <person name="Dinh H."/>
            <person name="Doddapaneni H."/>
            <person name="Downs B."/>
            <person name="Dugan-Rocha S."/>
            <person name="Elkadiri S."/>
            <person name="Gnanaolivu R.D."/>
            <person name="Hernandez B."/>
            <person name="Javaid M."/>
            <person name="Jayaseelan J.C."/>
            <person name="Lee S."/>
            <person name="Li M."/>
            <person name="Ming W."/>
            <person name="Munidasa M."/>
            <person name="Muniz J."/>
            <person name="Nguyen L."/>
            <person name="Ongeri F."/>
            <person name="Osuji N."/>
            <person name="Pu L.-L."/>
            <person name="Puazo M."/>
            <person name="Qu C."/>
            <person name="Quiroz J."/>
            <person name="Raj R."/>
            <person name="Weissenberger G."/>
            <person name="Xin Y."/>
            <person name="Zou X."/>
            <person name="Han Y."/>
            <person name="Richards S."/>
            <person name="Worley K."/>
            <person name="Muzny D."/>
            <person name="Gibbs R."/>
        </authorList>
    </citation>
    <scope>NUCLEOTIDE SEQUENCE</scope>
    <source>
        <strain evidence="5">Sampled in the wild</strain>
    </source>
</reference>
<protein>
    <recommendedName>
        <fullName evidence="3">Peptidyl-prolyl cis-trans isomerase</fullName>
        <shortName evidence="3">PPIase</shortName>
        <ecNumber evidence="3">5.2.1.8</ecNumber>
    </recommendedName>
</protein>
<feature type="non-terminal residue" evidence="5">
    <location>
        <position position="157"/>
    </location>
</feature>
<evidence type="ECO:0000256" key="2">
    <source>
        <dbReference type="ARBA" id="ARBA00023235"/>
    </source>
</evidence>
<accession>A0A8K0K1R7</accession>
<evidence type="ECO:0000313" key="5">
    <source>
        <dbReference type="EMBL" id="KAG8226705.1"/>
    </source>
</evidence>